<feature type="domain" description="5'-Nucleotidase C-terminal" evidence="5">
    <location>
        <begin position="326"/>
        <end position="461"/>
    </location>
</feature>
<accession>A0A318UHX5</accession>
<comment type="caution">
    <text evidence="6">The sequence shown here is derived from an EMBL/GenBank/DDBJ whole genome shotgun (WGS) entry which is preliminary data.</text>
</comment>
<dbReference type="CDD" id="cd00845">
    <property type="entry name" value="MPP_UshA_N_like"/>
    <property type="match status" value="1"/>
</dbReference>
<dbReference type="Pfam" id="PF02872">
    <property type="entry name" value="5_nucleotid_C"/>
    <property type="match status" value="1"/>
</dbReference>
<sequence>MAKAYNQTPPKEITILYTNDFHSAFDPVPAYWLKDSPKLGGAGQLSTMIGQLRAKEKNTFLFDAGDMFTGMLSNVSQGELLMEMMMSMHYDAMGIGNHEFDYGSKNFLKQINRVPFPVLGANIFYKGTEIPYARPYTILEKNGIRLGVIGIIGLDAFSVLWQEGSADLEFRDPVPITQKIVAELKPQVDLIVVLAHQGKTGPQQTDAEARPEVQRDVREDIDFCSVVPGIDIYIGGHAHKGMERPYREPVNGALIVQTYGYGTRLGYLKVQFKDKKITSYTGELLKVWSDRYPADSLVQAKINAYKEKFAPQIGIPLGSLKNRLVRDYMRESSLGCFIADVIRETTNTDVAFENAGGLRADLPQGTITNGNVLDAVPFFNTLSVLEMTGKQIKEVLEQSFSLERGMMQVSGLKAWYDLKKPVGKRLVRLQIGSAPVQDSKIYRVGTNSFIADGGDLYQTFHDLKKVNDKTPFSTVIMDHIKKTKIIQAPEMNRLIPVKN</sequence>
<evidence type="ECO:0000259" key="4">
    <source>
        <dbReference type="Pfam" id="PF00149"/>
    </source>
</evidence>
<name>A0A318UHX5_9SPHI</name>
<keyword evidence="2" id="KW-0732">Signal</keyword>
<keyword evidence="3" id="KW-0378">Hydrolase</keyword>
<dbReference type="PANTHER" id="PTHR11575:SF24">
    <property type="entry name" value="5'-NUCLEOTIDASE"/>
    <property type="match status" value="1"/>
</dbReference>
<dbReference type="Gene3D" id="3.90.780.10">
    <property type="entry name" value="5'-Nucleotidase, C-terminal domain"/>
    <property type="match status" value="1"/>
</dbReference>
<dbReference type="InterPro" id="IPR006146">
    <property type="entry name" value="5'-Nucleotdase_CS"/>
</dbReference>
<evidence type="ECO:0000256" key="1">
    <source>
        <dbReference type="ARBA" id="ARBA00006654"/>
    </source>
</evidence>
<dbReference type="PRINTS" id="PR01607">
    <property type="entry name" value="APYRASEFAMLY"/>
</dbReference>
<dbReference type="InterPro" id="IPR008334">
    <property type="entry name" value="5'-Nucleotdase_C"/>
</dbReference>
<feature type="domain" description="Calcineurin-like phosphoesterase" evidence="4">
    <location>
        <begin position="14"/>
        <end position="240"/>
    </location>
</feature>
<organism evidence="6 7">
    <name type="scientific">Pedobacter nutrimenti</name>
    <dbReference type="NCBI Taxonomy" id="1241337"/>
    <lineage>
        <taxon>Bacteria</taxon>
        <taxon>Pseudomonadati</taxon>
        <taxon>Bacteroidota</taxon>
        <taxon>Sphingobacteriia</taxon>
        <taxon>Sphingobacteriales</taxon>
        <taxon>Sphingobacteriaceae</taxon>
        <taxon>Pedobacter</taxon>
    </lineage>
</organism>
<dbReference type="GO" id="GO:0030288">
    <property type="term" value="C:outer membrane-bounded periplasmic space"/>
    <property type="evidence" value="ECO:0007669"/>
    <property type="project" value="TreeGrafter"/>
</dbReference>
<dbReference type="PANTHER" id="PTHR11575">
    <property type="entry name" value="5'-NUCLEOTIDASE-RELATED"/>
    <property type="match status" value="1"/>
</dbReference>
<evidence type="ECO:0000256" key="2">
    <source>
        <dbReference type="ARBA" id="ARBA00022729"/>
    </source>
</evidence>
<dbReference type="Gene3D" id="3.60.21.10">
    <property type="match status" value="1"/>
</dbReference>
<comment type="similarity">
    <text evidence="1 3">Belongs to the 5'-nucleotidase family.</text>
</comment>
<evidence type="ECO:0000313" key="7">
    <source>
        <dbReference type="Proteomes" id="UP000248198"/>
    </source>
</evidence>
<dbReference type="GO" id="GO:0009166">
    <property type="term" value="P:nucleotide catabolic process"/>
    <property type="evidence" value="ECO:0007669"/>
    <property type="project" value="InterPro"/>
</dbReference>
<evidence type="ECO:0000313" key="6">
    <source>
        <dbReference type="EMBL" id="PYF72694.1"/>
    </source>
</evidence>
<dbReference type="GO" id="GO:0016788">
    <property type="term" value="F:hydrolase activity, acting on ester bonds"/>
    <property type="evidence" value="ECO:0007669"/>
    <property type="project" value="InterPro"/>
</dbReference>
<keyword evidence="7" id="KW-1185">Reference proteome</keyword>
<reference evidence="6 7" key="1">
    <citation type="submission" date="2018-06" db="EMBL/GenBank/DDBJ databases">
        <title>Genomic Encyclopedia of Archaeal and Bacterial Type Strains, Phase II (KMG-II): from individual species to whole genera.</title>
        <authorList>
            <person name="Goeker M."/>
        </authorList>
    </citation>
    <scope>NUCLEOTIDE SEQUENCE [LARGE SCALE GENOMIC DNA]</scope>
    <source>
        <strain evidence="6 7">DSM 27372</strain>
    </source>
</reference>
<dbReference type="Proteomes" id="UP000248198">
    <property type="component" value="Unassembled WGS sequence"/>
</dbReference>
<proteinExistence type="inferred from homology"/>
<dbReference type="SUPFAM" id="SSF56300">
    <property type="entry name" value="Metallo-dependent phosphatases"/>
    <property type="match status" value="1"/>
</dbReference>
<keyword evidence="3" id="KW-0547">Nucleotide-binding</keyword>
<dbReference type="AlphaFoldDB" id="A0A318UHX5"/>
<evidence type="ECO:0000256" key="3">
    <source>
        <dbReference type="RuleBase" id="RU362119"/>
    </source>
</evidence>
<evidence type="ECO:0000259" key="5">
    <source>
        <dbReference type="Pfam" id="PF02872"/>
    </source>
</evidence>
<dbReference type="Pfam" id="PF00149">
    <property type="entry name" value="Metallophos"/>
    <property type="match status" value="1"/>
</dbReference>
<dbReference type="PROSITE" id="PS00786">
    <property type="entry name" value="5_NUCLEOTIDASE_2"/>
    <property type="match status" value="1"/>
</dbReference>
<gene>
    <name evidence="6" type="ORF">B0O44_10563</name>
</gene>
<dbReference type="InterPro" id="IPR036907">
    <property type="entry name" value="5'-Nucleotdase_C_sf"/>
</dbReference>
<protein>
    <submittedName>
        <fullName evidence="6">2',3'-cyclic-nucleotide 2'-phosphodiesterase (5'-nucleotidase family)</fullName>
    </submittedName>
</protein>
<dbReference type="InterPro" id="IPR029052">
    <property type="entry name" value="Metallo-depent_PP-like"/>
</dbReference>
<dbReference type="InterPro" id="IPR004843">
    <property type="entry name" value="Calcineurin-like_PHP"/>
</dbReference>
<dbReference type="InterPro" id="IPR006179">
    <property type="entry name" value="5_nucleotidase/apyrase"/>
</dbReference>
<dbReference type="GO" id="GO:0046872">
    <property type="term" value="F:metal ion binding"/>
    <property type="evidence" value="ECO:0007669"/>
    <property type="project" value="InterPro"/>
</dbReference>
<dbReference type="EMBL" id="QKLU01000005">
    <property type="protein sequence ID" value="PYF72694.1"/>
    <property type="molecule type" value="Genomic_DNA"/>
</dbReference>
<dbReference type="SUPFAM" id="SSF55816">
    <property type="entry name" value="5'-nucleotidase (syn. UDP-sugar hydrolase), C-terminal domain"/>
    <property type="match status" value="1"/>
</dbReference>
<dbReference type="GO" id="GO:0000166">
    <property type="term" value="F:nucleotide binding"/>
    <property type="evidence" value="ECO:0007669"/>
    <property type="project" value="UniProtKB-KW"/>
</dbReference>